<accession>A0A1D9P7N8</accession>
<dbReference type="SUPFAM" id="SSF53756">
    <property type="entry name" value="UDP-Glycosyltransferase/glycogen phosphorylase"/>
    <property type="match status" value="1"/>
</dbReference>
<evidence type="ECO:0008006" key="5">
    <source>
        <dbReference type="Google" id="ProtNLM"/>
    </source>
</evidence>
<dbReference type="PANTHER" id="PTHR12526:SF630">
    <property type="entry name" value="GLYCOSYLTRANSFERASE"/>
    <property type="match status" value="1"/>
</dbReference>
<keyword evidence="4" id="KW-1185">Reference proteome</keyword>
<proteinExistence type="predicted"/>
<dbReference type="Proteomes" id="UP000178198">
    <property type="component" value="Chromosome"/>
</dbReference>
<dbReference type="EMBL" id="CP017774">
    <property type="protein sequence ID" value="AOZ98543.1"/>
    <property type="molecule type" value="Genomic_DNA"/>
</dbReference>
<dbReference type="InterPro" id="IPR028098">
    <property type="entry name" value="Glyco_trans_4-like_N"/>
</dbReference>
<dbReference type="KEGG" id="fcm:BIW12_03340"/>
<feature type="domain" description="Glycosyl transferase family 1" evidence="1">
    <location>
        <begin position="197"/>
        <end position="354"/>
    </location>
</feature>
<gene>
    <name evidence="3" type="ORF">BIW12_03340</name>
</gene>
<dbReference type="Pfam" id="PF13439">
    <property type="entry name" value="Glyco_transf_4"/>
    <property type="match status" value="1"/>
</dbReference>
<dbReference type="Gene3D" id="3.40.50.2000">
    <property type="entry name" value="Glycogen Phosphorylase B"/>
    <property type="match status" value="2"/>
</dbReference>
<dbReference type="CDD" id="cd03820">
    <property type="entry name" value="GT4_AmsD-like"/>
    <property type="match status" value="1"/>
</dbReference>
<sequence>MKIVYCTGALYNPGGAERVLISKANYLAATGNHEVYIVTADQWDKPFCFALNDKIKFIDASVHSLVPKRVIPLLTKRLLLPKIVRHYQSIIDEIQPDIIIVNELGYDDEVIPKLHTVAKKIREFHSSHEAVKMMIKAKRDWKSRLQSGYVNRQSYRQFNKFDCVVLLTETDCKKVNYDTLTEVIPNTLSKPEIECSRLEERKVITVGRLDNLKNHIEQIEVWAEVVCEHPDWTLHIYGEGPEKKRLQQAILERGLDKNVFLEGICTDLTKMYQTSSFFLFTSLAEGFGMVLIEAMSLGLPCISYDCSCGPSEIIDNGVNGWLVPIGDTKMLTEKTKELIGNSEMRIKMGSAAYEKSKYYFPENIMPRWELLFNKLVGNNL</sequence>
<dbReference type="InterPro" id="IPR001296">
    <property type="entry name" value="Glyco_trans_1"/>
</dbReference>
<dbReference type="GO" id="GO:0016757">
    <property type="term" value="F:glycosyltransferase activity"/>
    <property type="evidence" value="ECO:0007669"/>
    <property type="project" value="InterPro"/>
</dbReference>
<evidence type="ECO:0000259" key="2">
    <source>
        <dbReference type="Pfam" id="PF13439"/>
    </source>
</evidence>
<reference evidence="3 4" key="1">
    <citation type="submission" date="2016-10" db="EMBL/GenBank/DDBJ databases">
        <title>Complete Genome Sequence of Flavobacterium sp. PK15.</title>
        <authorList>
            <person name="Ekwe A."/>
            <person name="Kim S.B."/>
        </authorList>
    </citation>
    <scope>NUCLEOTIDE SEQUENCE [LARGE SCALE GENOMIC DNA]</scope>
    <source>
        <strain evidence="3 4">PK15</strain>
    </source>
</reference>
<evidence type="ECO:0000313" key="3">
    <source>
        <dbReference type="EMBL" id="AOZ98543.1"/>
    </source>
</evidence>
<dbReference type="RefSeq" id="WP_071183811.1">
    <property type="nucleotide sequence ID" value="NZ_CP017774.1"/>
</dbReference>
<evidence type="ECO:0000313" key="4">
    <source>
        <dbReference type="Proteomes" id="UP000178198"/>
    </source>
</evidence>
<feature type="domain" description="Glycosyltransferase subfamily 4-like N-terminal" evidence="2">
    <location>
        <begin position="13"/>
        <end position="170"/>
    </location>
</feature>
<dbReference type="OrthoDB" id="9811239at2"/>
<dbReference type="PANTHER" id="PTHR12526">
    <property type="entry name" value="GLYCOSYLTRANSFERASE"/>
    <property type="match status" value="1"/>
</dbReference>
<name>A0A1D9P7N8_9FLAO</name>
<dbReference type="STRING" id="1306519.BIW12_03340"/>
<organism evidence="3 4">
    <name type="scientific">Flavobacterium commune</name>
    <dbReference type="NCBI Taxonomy" id="1306519"/>
    <lineage>
        <taxon>Bacteria</taxon>
        <taxon>Pseudomonadati</taxon>
        <taxon>Bacteroidota</taxon>
        <taxon>Flavobacteriia</taxon>
        <taxon>Flavobacteriales</taxon>
        <taxon>Flavobacteriaceae</taxon>
        <taxon>Flavobacterium</taxon>
    </lineage>
</organism>
<dbReference type="AlphaFoldDB" id="A0A1D9P7N8"/>
<dbReference type="Pfam" id="PF00534">
    <property type="entry name" value="Glycos_transf_1"/>
    <property type="match status" value="1"/>
</dbReference>
<protein>
    <recommendedName>
        <fullName evidence="5">Glycosyl transferase family 1 domain-containing protein</fullName>
    </recommendedName>
</protein>
<evidence type="ECO:0000259" key="1">
    <source>
        <dbReference type="Pfam" id="PF00534"/>
    </source>
</evidence>